<feature type="transmembrane region" description="Helical" evidence="7">
    <location>
        <begin position="181"/>
        <end position="201"/>
    </location>
</feature>
<dbReference type="GO" id="GO:0007165">
    <property type="term" value="P:signal transduction"/>
    <property type="evidence" value="ECO:0007669"/>
    <property type="project" value="UniProtKB-KW"/>
</dbReference>
<evidence type="ECO:0000313" key="12">
    <source>
        <dbReference type="Proteomes" id="UP000233293"/>
    </source>
</evidence>
<dbReference type="Pfam" id="PF00672">
    <property type="entry name" value="HAMP"/>
    <property type="match status" value="1"/>
</dbReference>
<dbReference type="CDD" id="cd06225">
    <property type="entry name" value="HAMP"/>
    <property type="match status" value="1"/>
</dbReference>
<dbReference type="PROSITE" id="PS50111">
    <property type="entry name" value="CHEMOTAXIS_TRANSDUC_2"/>
    <property type="match status" value="1"/>
</dbReference>
<name>A0A2N3PX91_9PROT</name>
<evidence type="ECO:0000256" key="1">
    <source>
        <dbReference type="ARBA" id="ARBA00004429"/>
    </source>
</evidence>
<keyword evidence="6" id="KW-0175">Coiled coil</keyword>
<dbReference type="GO" id="GO:0006935">
    <property type="term" value="P:chemotaxis"/>
    <property type="evidence" value="ECO:0007669"/>
    <property type="project" value="InterPro"/>
</dbReference>
<gene>
    <name evidence="11" type="ORF">CWS72_08680</name>
</gene>
<dbReference type="GO" id="GO:0004888">
    <property type="term" value="F:transmembrane signaling receptor activity"/>
    <property type="evidence" value="ECO:0007669"/>
    <property type="project" value="InterPro"/>
</dbReference>
<dbReference type="SMART" id="SM00283">
    <property type="entry name" value="MA"/>
    <property type="match status" value="1"/>
</dbReference>
<dbReference type="PROSITE" id="PS50192">
    <property type="entry name" value="T_SNARE"/>
    <property type="match status" value="1"/>
</dbReference>
<accession>A0A2N3PX91</accession>
<evidence type="ECO:0000256" key="4">
    <source>
        <dbReference type="ARBA" id="ARBA00029447"/>
    </source>
</evidence>
<dbReference type="Gene3D" id="6.10.340.10">
    <property type="match status" value="1"/>
</dbReference>
<dbReference type="OrthoDB" id="7293398at2"/>
<protein>
    <submittedName>
        <fullName evidence="11">Methyl-accepting chemotaxis protein</fullName>
    </submittedName>
</protein>
<keyword evidence="3 5" id="KW-0807">Transducer</keyword>
<comment type="subcellular location">
    <subcellularLocation>
        <location evidence="1">Cell inner membrane</location>
        <topology evidence="1">Multi-pass membrane protein</topology>
    </subcellularLocation>
</comment>
<dbReference type="InterPro" id="IPR000727">
    <property type="entry name" value="T_SNARE_dom"/>
</dbReference>
<proteinExistence type="inferred from homology"/>
<dbReference type="PROSITE" id="PS50885">
    <property type="entry name" value="HAMP"/>
    <property type="match status" value="1"/>
</dbReference>
<dbReference type="Gene3D" id="1.10.287.950">
    <property type="entry name" value="Methyl-accepting chemotaxis protein"/>
    <property type="match status" value="1"/>
</dbReference>
<evidence type="ECO:0000259" key="9">
    <source>
        <dbReference type="PROSITE" id="PS50192"/>
    </source>
</evidence>
<keyword evidence="7" id="KW-1133">Transmembrane helix</keyword>
<dbReference type="InterPro" id="IPR004089">
    <property type="entry name" value="MCPsignal_dom"/>
</dbReference>
<dbReference type="InterPro" id="IPR004090">
    <property type="entry name" value="Chemotax_Me-accpt_rcpt"/>
</dbReference>
<dbReference type="Pfam" id="PF00015">
    <property type="entry name" value="MCPsignal"/>
    <property type="match status" value="1"/>
</dbReference>
<evidence type="ECO:0000256" key="7">
    <source>
        <dbReference type="SAM" id="Phobius"/>
    </source>
</evidence>
<evidence type="ECO:0000313" key="11">
    <source>
        <dbReference type="EMBL" id="PKU25024.1"/>
    </source>
</evidence>
<evidence type="ECO:0000259" key="8">
    <source>
        <dbReference type="PROSITE" id="PS50111"/>
    </source>
</evidence>
<dbReference type="PRINTS" id="PR00260">
    <property type="entry name" value="CHEMTRNSDUCR"/>
</dbReference>
<feature type="domain" description="Methyl-accepting transducer" evidence="8">
    <location>
        <begin position="297"/>
        <end position="533"/>
    </location>
</feature>
<dbReference type="SUPFAM" id="SSF58104">
    <property type="entry name" value="Methyl-accepting chemotaxis protein (MCP) signaling domain"/>
    <property type="match status" value="1"/>
</dbReference>
<sequence>MIAIAVIAVISIIGSIYGGRQIIHVQETFSDIIAHEEAVKLTNARAARFVTAYMRDIYSLVMETTTEGNAKAKARVEATEKELWAREKEVFDLLPNYREEVERAYAPSRAGIEACRPVVKAAAEATTAEDIAQVGLRMKTECEPKLSEAQGSLTKLTNTLIAGADRRASDASNTARDTSTLLLAGNVAGLFLGIALMLWIVRSGITKPLAILGKEMENLAGGRLDTNIEGTARKDEVGQMARTVQVFKENALRIKEMEREQGEAAARAEAERKRAMLAMADSFESSVMGLVKGVSTQATEMQATAQSLAAGAQQASGQATTVAAGAQQASANVQTVASATEELSSSISEINRQVAEAARISATASEETSSTNIRVEGLAKAADKIGEVVQLINDIASQTNLLALNATIEAARAGDAGKGFAVVAGEVKNLANQTGKATEEISGQITAVQEETKRTVEAIRTIGSIIEQVRQISSGIASAVEQQGAATQEIARNVQQAAQGTQDVSQNVVGISEATNNAVAGSQQVLNAAGELAQNSETMRLEVTRFLDGVRAG</sequence>
<evidence type="ECO:0000256" key="5">
    <source>
        <dbReference type="PROSITE-ProRule" id="PRU00284"/>
    </source>
</evidence>
<dbReference type="PANTHER" id="PTHR32089">
    <property type="entry name" value="METHYL-ACCEPTING CHEMOTAXIS PROTEIN MCPB"/>
    <property type="match status" value="1"/>
</dbReference>
<keyword evidence="2" id="KW-1003">Cell membrane</keyword>
<evidence type="ECO:0000256" key="2">
    <source>
        <dbReference type="ARBA" id="ARBA00022519"/>
    </source>
</evidence>
<dbReference type="GO" id="GO:0005886">
    <property type="term" value="C:plasma membrane"/>
    <property type="evidence" value="ECO:0007669"/>
    <property type="project" value="UniProtKB-SubCell"/>
</dbReference>
<dbReference type="InterPro" id="IPR003660">
    <property type="entry name" value="HAMP_dom"/>
</dbReference>
<comment type="similarity">
    <text evidence="4">Belongs to the methyl-accepting chemotaxis (MCP) protein family.</text>
</comment>
<keyword evidence="7" id="KW-0812">Transmembrane</keyword>
<organism evidence="11 12">
    <name type="scientific">Telmatospirillum siberiense</name>
    <dbReference type="NCBI Taxonomy" id="382514"/>
    <lineage>
        <taxon>Bacteria</taxon>
        <taxon>Pseudomonadati</taxon>
        <taxon>Pseudomonadota</taxon>
        <taxon>Alphaproteobacteria</taxon>
        <taxon>Rhodospirillales</taxon>
        <taxon>Rhodospirillaceae</taxon>
        <taxon>Telmatospirillum</taxon>
    </lineage>
</organism>
<keyword evidence="12" id="KW-1185">Reference proteome</keyword>
<dbReference type="Proteomes" id="UP000233293">
    <property type="component" value="Unassembled WGS sequence"/>
</dbReference>
<evidence type="ECO:0000256" key="6">
    <source>
        <dbReference type="SAM" id="Coils"/>
    </source>
</evidence>
<feature type="domain" description="HAMP" evidence="10">
    <location>
        <begin position="203"/>
        <end position="256"/>
    </location>
</feature>
<dbReference type="SMART" id="SM00304">
    <property type="entry name" value="HAMP"/>
    <property type="match status" value="1"/>
</dbReference>
<reference evidence="12" key="1">
    <citation type="submission" date="2017-12" db="EMBL/GenBank/DDBJ databases">
        <title>Draft genome sequence of Telmatospirillum siberiense 26-4b1T, an acidotolerant peatland alphaproteobacterium potentially involved in sulfur cycling.</title>
        <authorList>
            <person name="Hausmann B."/>
            <person name="Pjevac P."/>
            <person name="Schreck K."/>
            <person name="Herbold C.W."/>
            <person name="Daims H."/>
            <person name="Wagner M."/>
            <person name="Pester M."/>
            <person name="Loy A."/>
        </authorList>
    </citation>
    <scope>NUCLEOTIDE SEQUENCE [LARGE SCALE GENOMIC DNA]</scope>
    <source>
        <strain evidence="12">26-4b1</strain>
    </source>
</reference>
<keyword evidence="7" id="KW-0472">Membrane</keyword>
<dbReference type="EMBL" id="PIUM01000007">
    <property type="protein sequence ID" value="PKU25024.1"/>
    <property type="molecule type" value="Genomic_DNA"/>
</dbReference>
<evidence type="ECO:0000259" key="10">
    <source>
        <dbReference type="PROSITE" id="PS50885"/>
    </source>
</evidence>
<feature type="domain" description="T-SNARE coiled-coil homology" evidence="9">
    <location>
        <begin position="449"/>
        <end position="511"/>
    </location>
</feature>
<feature type="coiled-coil region" evidence="6">
    <location>
        <begin position="62"/>
        <end position="89"/>
    </location>
</feature>
<keyword evidence="2" id="KW-0997">Cell inner membrane</keyword>
<dbReference type="PANTHER" id="PTHR32089:SF112">
    <property type="entry name" value="LYSOZYME-LIKE PROTEIN-RELATED"/>
    <property type="match status" value="1"/>
</dbReference>
<evidence type="ECO:0000256" key="3">
    <source>
        <dbReference type="ARBA" id="ARBA00023224"/>
    </source>
</evidence>
<comment type="caution">
    <text evidence="11">The sequence shown here is derived from an EMBL/GenBank/DDBJ whole genome shotgun (WGS) entry which is preliminary data.</text>
</comment>
<dbReference type="AlphaFoldDB" id="A0A2N3PX91"/>